<dbReference type="SMART" id="SM00422">
    <property type="entry name" value="HTH_MERR"/>
    <property type="match status" value="1"/>
</dbReference>
<dbReference type="Proteomes" id="UP001145094">
    <property type="component" value="Unassembled WGS sequence"/>
</dbReference>
<organism evidence="4 5">
    <name type="scientific">Sellimonas catena</name>
    <dbReference type="NCBI Taxonomy" id="2994035"/>
    <lineage>
        <taxon>Bacteria</taxon>
        <taxon>Bacillati</taxon>
        <taxon>Bacillota</taxon>
        <taxon>Clostridia</taxon>
        <taxon>Lachnospirales</taxon>
        <taxon>Lachnospiraceae</taxon>
        <taxon>Sellimonas</taxon>
    </lineage>
</organism>
<dbReference type="InterPro" id="IPR029063">
    <property type="entry name" value="SAM-dependent_MTases_sf"/>
</dbReference>
<dbReference type="GO" id="GO:0003677">
    <property type="term" value="F:DNA binding"/>
    <property type="evidence" value="ECO:0007669"/>
    <property type="project" value="UniProtKB-KW"/>
</dbReference>
<dbReference type="CDD" id="cd02440">
    <property type="entry name" value="AdoMet_MTases"/>
    <property type="match status" value="1"/>
</dbReference>
<name>A0A9W6CFQ3_9FIRM</name>
<dbReference type="GO" id="GO:0003700">
    <property type="term" value="F:DNA-binding transcription factor activity"/>
    <property type="evidence" value="ECO:0007669"/>
    <property type="project" value="InterPro"/>
</dbReference>
<dbReference type="Pfam" id="PF08241">
    <property type="entry name" value="Methyltransf_11"/>
    <property type="match status" value="1"/>
</dbReference>
<sequence length="394" mass="45679">MAKEGYYSTGELMKLAHITKKTIRYYDEHNILKPSYVDPNTRARYYTDDDLARLQQILLLKALGFSLADIMEMTINDSDIHFMVDSLNLQKKLVEDRIEQLQIVSRTIEETTQLLSTHENVNWSKMLNQIHDLGLETTMKKQYQNASNISARIHLHALYSHNSQGWFSWIREQCLFMPNIRILEIGCGDGTFWKECLNSIPASVSIILSDISDGMLRDARRSLGTEDSRFHFQKFNCESIPYEDESFDLVIANHVLFYCDNISAACTEIARVLKPDGMFLCSTYGKEHMKEISRLVTSFDDRIVLSSTKLYDRFGKENGKEILTPYFSDICWKQYEDYLTVPDPEPLISYILSCHGNQNQFILERYKEFAAYVKKQTSPSFHITKDAGCFLCKK</sequence>
<dbReference type="Pfam" id="PF13411">
    <property type="entry name" value="MerR_1"/>
    <property type="match status" value="1"/>
</dbReference>
<dbReference type="Gene3D" id="1.10.1660.10">
    <property type="match status" value="1"/>
</dbReference>
<dbReference type="SUPFAM" id="SSF46955">
    <property type="entry name" value="Putative DNA-binding domain"/>
    <property type="match status" value="1"/>
</dbReference>
<comment type="caution">
    <text evidence="4">The sequence shown here is derived from an EMBL/GenBank/DDBJ whole genome shotgun (WGS) entry which is preliminary data.</text>
</comment>
<dbReference type="RefSeq" id="WP_281845654.1">
    <property type="nucleotide sequence ID" value="NZ_BSBO01000040.1"/>
</dbReference>
<dbReference type="PROSITE" id="PS50937">
    <property type="entry name" value="HTH_MERR_2"/>
    <property type="match status" value="1"/>
</dbReference>
<dbReference type="SUPFAM" id="SSF53335">
    <property type="entry name" value="S-adenosyl-L-methionine-dependent methyltransferases"/>
    <property type="match status" value="1"/>
</dbReference>
<evidence type="ECO:0000313" key="4">
    <source>
        <dbReference type="EMBL" id="GLG91241.1"/>
    </source>
</evidence>
<dbReference type="Proteomes" id="UP001145145">
    <property type="component" value="Unassembled WGS sequence"/>
</dbReference>
<dbReference type="InterPro" id="IPR013216">
    <property type="entry name" value="Methyltransf_11"/>
</dbReference>
<evidence type="ECO:0000259" key="2">
    <source>
        <dbReference type="PROSITE" id="PS50937"/>
    </source>
</evidence>
<dbReference type="PANTHER" id="PTHR30204:SF96">
    <property type="entry name" value="CHROMOSOME-ANCHORING PROTEIN RACA"/>
    <property type="match status" value="1"/>
</dbReference>
<dbReference type="InterPro" id="IPR000551">
    <property type="entry name" value="MerR-type_HTH_dom"/>
</dbReference>
<dbReference type="GO" id="GO:0008757">
    <property type="term" value="F:S-adenosylmethionine-dependent methyltransferase activity"/>
    <property type="evidence" value="ECO:0007669"/>
    <property type="project" value="InterPro"/>
</dbReference>
<dbReference type="EMBL" id="BSCH01000018">
    <property type="protein sequence ID" value="GLG91241.1"/>
    <property type="molecule type" value="Genomic_DNA"/>
</dbReference>
<evidence type="ECO:0000256" key="1">
    <source>
        <dbReference type="ARBA" id="ARBA00023125"/>
    </source>
</evidence>
<evidence type="ECO:0000313" key="3">
    <source>
        <dbReference type="EMBL" id="GLG05897.1"/>
    </source>
</evidence>
<dbReference type="PANTHER" id="PTHR30204">
    <property type="entry name" value="REDOX-CYCLING DRUG-SENSING TRANSCRIPTIONAL ACTIVATOR SOXR"/>
    <property type="match status" value="1"/>
</dbReference>
<proteinExistence type="predicted"/>
<reference evidence="3" key="2">
    <citation type="submission" date="2022-11" db="EMBL/GenBank/DDBJ databases">
        <title>Draft genome sequence of Sellimonas catena strain 12EGH17.</title>
        <authorList>
            <person name="Atsushi H."/>
            <person name="Moriya O."/>
            <person name="Mitsuo S."/>
        </authorList>
    </citation>
    <scope>NUCLEOTIDE SEQUENCE</scope>
    <source>
        <strain evidence="3">12EGH17</strain>
    </source>
</reference>
<reference evidence="4" key="4">
    <citation type="submission" date="2022-11" db="EMBL/GenBank/DDBJ databases">
        <title>Draft genome sequence of Sellimonas catena strain 18CBH55.</title>
        <authorList>
            <person name="Hisatomi A."/>
            <person name="Ohkuma M."/>
            <person name="Sakamoto M."/>
        </authorList>
    </citation>
    <scope>NUCLEOTIDE SEQUENCE</scope>
    <source>
        <strain evidence="4">18CBH55</strain>
    </source>
</reference>
<dbReference type="EMBL" id="BSBO01000040">
    <property type="protein sequence ID" value="GLG05897.1"/>
    <property type="molecule type" value="Genomic_DNA"/>
</dbReference>
<dbReference type="InterPro" id="IPR047057">
    <property type="entry name" value="MerR_fam"/>
</dbReference>
<reference evidence="4" key="3">
    <citation type="submission" date="2022-11" db="EMBL/GenBank/DDBJ databases">
        <title>Draft genome sequence of Sellimonas catena strain 18CBH55.</title>
        <authorList>
            <person name="Atsushi H."/>
            <person name="Moriya O."/>
            <person name="Mitsuo S."/>
        </authorList>
    </citation>
    <scope>NUCLEOTIDE SEQUENCE</scope>
    <source>
        <strain evidence="4">18CBH55</strain>
    </source>
</reference>
<dbReference type="CDD" id="cd01106">
    <property type="entry name" value="HTH_TipAL-Mta"/>
    <property type="match status" value="1"/>
</dbReference>
<feature type="domain" description="HTH merR-type" evidence="2">
    <location>
        <begin position="6"/>
        <end position="76"/>
    </location>
</feature>
<dbReference type="Gene3D" id="3.40.50.150">
    <property type="entry name" value="Vaccinia Virus protein VP39"/>
    <property type="match status" value="1"/>
</dbReference>
<keyword evidence="6" id="KW-1185">Reference proteome</keyword>
<dbReference type="AlphaFoldDB" id="A0A9W6CFQ3"/>
<accession>A0A9W6CFQ3</accession>
<evidence type="ECO:0000313" key="6">
    <source>
        <dbReference type="Proteomes" id="UP001145145"/>
    </source>
</evidence>
<reference evidence="4 6" key="5">
    <citation type="journal article" date="2023" name="Int. J. Syst. Evol. Microbiol.">
        <title>Sellimonas catena sp. nov., isolated from human faeces.</title>
        <authorList>
            <person name="Hisatomi A."/>
            <person name="Ohkuma M."/>
            <person name="Sakamoto M."/>
        </authorList>
    </citation>
    <scope>NUCLEOTIDE SEQUENCE</scope>
    <source>
        <strain evidence="3 6">12EGH17</strain>
        <strain evidence="4">18CBH55</strain>
    </source>
</reference>
<gene>
    <name evidence="3" type="ORF">Selli1_30710</name>
    <name evidence="4" type="ORF">Selli2_26680</name>
</gene>
<evidence type="ECO:0000313" key="5">
    <source>
        <dbReference type="Proteomes" id="UP001145094"/>
    </source>
</evidence>
<keyword evidence="1" id="KW-0238">DNA-binding</keyword>
<protein>
    <submittedName>
        <fullName evidence="4">MerR family transcriptional regulator</fullName>
    </submittedName>
</protein>
<dbReference type="InterPro" id="IPR009061">
    <property type="entry name" value="DNA-bd_dom_put_sf"/>
</dbReference>
<reference evidence="3" key="1">
    <citation type="submission" date="2022-11" db="EMBL/GenBank/DDBJ databases">
        <title>Draft genome sequence of Sellimonas catena strain 12EGH17.</title>
        <authorList>
            <person name="Hisatomi A."/>
            <person name="Ohkuma M."/>
            <person name="Sakamoto M."/>
        </authorList>
    </citation>
    <scope>NUCLEOTIDE SEQUENCE</scope>
    <source>
        <strain evidence="3">12EGH17</strain>
    </source>
</reference>